<dbReference type="AlphaFoldDB" id="A0A554VHN2"/>
<dbReference type="SUPFAM" id="SSF54427">
    <property type="entry name" value="NTF2-like"/>
    <property type="match status" value="1"/>
</dbReference>
<proteinExistence type="predicted"/>
<accession>A0A554VHN2</accession>
<dbReference type="RefSeq" id="WP_143917335.1">
    <property type="nucleotide sequence ID" value="NZ_CANLFO010000003.1"/>
</dbReference>
<reference evidence="1 2" key="1">
    <citation type="submission" date="2019-07" db="EMBL/GenBank/DDBJ databases">
        <title>The draft genome sequence of Aquimarina algiphila M91.</title>
        <authorList>
            <person name="Meng X."/>
        </authorList>
    </citation>
    <scope>NUCLEOTIDE SEQUENCE [LARGE SCALE GENOMIC DNA]</scope>
    <source>
        <strain evidence="1 2">M91</strain>
    </source>
</reference>
<dbReference type="Proteomes" id="UP000318833">
    <property type="component" value="Unassembled WGS sequence"/>
</dbReference>
<dbReference type="InterPro" id="IPR039437">
    <property type="entry name" value="FrzH/put_lumazine-bd"/>
</dbReference>
<sequence length="158" mass="17776">MKKLMLLFILIGSFNKGFSVSIPFKTSEIKNLSIPISDDPIGDIKNVVQEHLDGSATRDISKMSSVLHDDFRIVVNDAKKGVTVLDRATMLNFYKQKKFGGEVKLIEFISIDVQGNLSAIVKVKETGKKAIFNLYFSLINTNGNWKIINELAYLDYLK</sequence>
<dbReference type="Gene3D" id="3.10.450.50">
    <property type="match status" value="1"/>
</dbReference>
<gene>
    <name evidence="1" type="ORF">FOF46_17370</name>
</gene>
<evidence type="ECO:0000313" key="2">
    <source>
        <dbReference type="Proteomes" id="UP000318833"/>
    </source>
</evidence>
<dbReference type="OrthoDB" id="760475at2"/>
<dbReference type="InterPro" id="IPR032710">
    <property type="entry name" value="NTF2-like_dom_sf"/>
</dbReference>
<dbReference type="Pfam" id="PF12893">
    <property type="entry name" value="Lumazine_bd_2"/>
    <property type="match status" value="1"/>
</dbReference>
<organism evidence="1 2">
    <name type="scientific">Aquimarina algiphila</name>
    <dbReference type="NCBI Taxonomy" id="2047982"/>
    <lineage>
        <taxon>Bacteria</taxon>
        <taxon>Pseudomonadati</taxon>
        <taxon>Bacteroidota</taxon>
        <taxon>Flavobacteriia</taxon>
        <taxon>Flavobacteriales</taxon>
        <taxon>Flavobacteriaceae</taxon>
        <taxon>Aquimarina</taxon>
    </lineage>
</organism>
<name>A0A554VHN2_9FLAO</name>
<dbReference type="EMBL" id="VLNR01000038">
    <property type="protein sequence ID" value="TSE06991.1"/>
    <property type="molecule type" value="Genomic_DNA"/>
</dbReference>
<comment type="caution">
    <text evidence="1">The sequence shown here is derived from an EMBL/GenBank/DDBJ whole genome shotgun (WGS) entry which is preliminary data.</text>
</comment>
<evidence type="ECO:0000313" key="1">
    <source>
        <dbReference type="EMBL" id="TSE06991.1"/>
    </source>
</evidence>
<protein>
    <submittedName>
        <fullName evidence="1">Nuclear transport factor 2 family protein</fullName>
    </submittedName>
</protein>
<keyword evidence="2" id="KW-1185">Reference proteome</keyword>